<evidence type="ECO:0000313" key="1">
    <source>
        <dbReference type="EMBL" id="BCE27926.1"/>
    </source>
</evidence>
<dbReference type="AlphaFoldDB" id="A0A809XIK3"/>
<dbReference type="EMBL" id="AP023093">
    <property type="protein sequence ID" value="BCE36665.1"/>
    <property type="molecule type" value="Genomic_DNA"/>
</dbReference>
<sequence length="71" mass="8122">MFSPEAADLIERRDRQLLAQKQQFEPIVDTIDSPVRGRRVICARRLQIGGAGEQPHTFVTMVEMGADRERQ</sequence>
<reference evidence="2" key="2">
    <citation type="submission" date="2020-05" db="EMBL/GenBank/DDBJ databases">
        <title>Complete genome sequence of Bradyrhizobium diazoefficiens XF3 isolated from soybean nodule.</title>
        <authorList>
            <person name="Noda R."/>
            <person name="Kakizaki K."/>
            <person name="Minamisawa K."/>
        </authorList>
    </citation>
    <scope>NUCLEOTIDE SEQUENCE</scope>
    <source>
        <strain evidence="2">XF3</strain>
    </source>
</reference>
<proteinExistence type="predicted"/>
<accession>A0A809XIK3</accession>
<name>A0A809XIK3_9BRAD</name>
<reference evidence="1" key="1">
    <citation type="submission" date="2020-05" db="EMBL/GenBank/DDBJ databases">
        <title>Complete genome sequence of Bradyrhizobium diazoefficiens XF2 isolated from soybean nodule.</title>
        <authorList>
            <person name="Noda R."/>
            <person name="Kakizaki K."/>
            <person name="Minamisawa K."/>
        </authorList>
    </citation>
    <scope>NUCLEOTIDE SEQUENCE</scope>
    <source>
        <strain evidence="1">XF2</strain>
    </source>
</reference>
<gene>
    <name evidence="1" type="ORF">XF2B_16950</name>
    <name evidence="2" type="ORF">XF3B_16960</name>
</gene>
<protein>
    <submittedName>
        <fullName evidence="1">Uncharacterized protein</fullName>
    </submittedName>
</protein>
<evidence type="ECO:0000313" key="2">
    <source>
        <dbReference type="EMBL" id="BCE36665.1"/>
    </source>
</evidence>
<dbReference type="EMBL" id="AP023092">
    <property type="protein sequence ID" value="BCE27926.1"/>
    <property type="molecule type" value="Genomic_DNA"/>
</dbReference>
<organism evidence="1">
    <name type="scientific">Bradyrhizobium diazoefficiens</name>
    <dbReference type="NCBI Taxonomy" id="1355477"/>
    <lineage>
        <taxon>Bacteria</taxon>
        <taxon>Pseudomonadati</taxon>
        <taxon>Pseudomonadota</taxon>
        <taxon>Alphaproteobacteria</taxon>
        <taxon>Hyphomicrobiales</taxon>
        <taxon>Nitrobacteraceae</taxon>
        <taxon>Bradyrhizobium</taxon>
    </lineage>
</organism>